<evidence type="ECO:0000256" key="1">
    <source>
        <dbReference type="ARBA" id="ARBA00004123"/>
    </source>
</evidence>
<proteinExistence type="predicted"/>
<dbReference type="Proteomes" id="UP001144673">
    <property type="component" value="Chromosome 4"/>
</dbReference>
<gene>
    <name evidence="8" type="ORF">LMH87_011294</name>
</gene>
<dbReference type="SUPFAM" id="SSF57701">
    <property type="entry name" value="Zn2/Cys6 DNA-binding domain"/>
    <property type="match status" value="1"/>
</dbReference>
<sequence>MVGTMQSARDKESDRHQSSRLSITACFRCREQKLKCGRENPVCGRCHRLSANCAYPAPPDRRGPRGKRKQRLLRGGADGIRDGVGASQLPDVGSGSPETLASEEQASNQRPTPRASTPRIRSSRQDTVEQANTPSYDAVGCTPTSLVTEYPVLSNSYQNQLRTSTSLASGSTLESSQPPPLPPTSLGLALLEIYFARMYNASILFHKPLLFQQYIEGKVHRALLRTLFALATLFIQPKNCESRSSANSNEELKILSVYQSSGLPWAKAALEEATQLAIQSPSLMVVQALQCIQLYCFGIGQPHSAHLCLALAYRSCQLLGFDKRLPGENGSSSASIDIELGRRCFWACWISTCIVMEPEPYIDSAWKQAAMLPLPGFISSTSLGYTITYNQIMDKYWHAISVDPRGPTSDTRCPTPAGSLIKIVGVWAKVQLLCKDRPASITSGELTSVHHFSHLAMLLFDDATSVRNFVYQHDDTLEAQNLCLFHDAIYHQCQIVLHSLLVPLFSGIPGDRNLDNHRQTQIKAAETVLSHADRFAELLIPYLHGDEDVSRLPPLLGYGAFVVSMVFLSTEAARRNQPAAEGSVNANKTSDRLRAVKDITRLLDTLRAYWRALQQPWEVLSSALQAHLSESREQTNKQTLQRTEQSGNDPQKSGSGGNAREPVTEARNSSLRPMNEEHEVNANMGEVTSGPYTGGVDLFADSEWYGLSLVEAGVEQFAGYEPSSLFQQGWKTFS</sequence>
<evidence type="ECO:0000256" key="5">
    <source>
        <dbReference type="ARBA" id="ARBA00023242"/>
    </source>
</evidence>
<evidence type="ECO:0000256" key="4">
    <source>
        <dbReference type="ARBA" id="ARBA00023163"/>
    </source>
</evidence>
<dbReference type="EMBL" id="JAJHUN010000009">
    <property type="protein sequence ID" value="KAJ4150548.1"/>
    <property type="molecule type" value="Genomic_DNA"/>
</dbReference>
<dbReference type="PROSITE" id="PS00463">
    <property type="entry name" value="ZN2_CY6_FUNGAL_1"/>
    <property type="match status" value="1"/>
</dbReference>
<evidence type="ECO:0000313" key="8">
    <source>
        <dbReference type="EMBL" id="KAJ4150548.1"/>
    </source>
</evidence>
<evidence type="ECO:0000256" key="3">
    <source>
        <dbReference type="ARBA" id="ARBA00023015"/>
    </source>
</evidence>
<protein>
    <recommendedName>
        <fullName evidence="7">Zn(2)-C6 fungal-type domain-containing protein</fullName>
    </recommendedName>
</protein>
<dbReference type="Pfam" id="PF00172">
    <property type="entry name" value="Zn_clus"/>
    <property type="match status" value="1"/>
</dbReference>
<evidence type="ECO:0000259" key="7">
    <source>
        <dbReference type="PROSITE" id="PS50048"/>
    </source>
</evidence>
<accession>A0A9W8QBG4</accession>
<evidence type="ECO:0000313" key="9">
    <source>
        <dbReference type="Proteomes" id="UP001144673"/>
    </source>
</evidence>
<dbReference type="InterPro" id="IPR036864">
    <property type="entry name" value="Zn2-C6_fun-type_DNA-bd_sf"/>
</dbReference>
<comment type="subcellular location">
    <subcellularLocation>
        <location evidence="1">Nucleus</location>
    </subcellularLocation>
</comment>
<dbReference type="SMART" id="SM00066">
    <property type="entry name" value="GAL4"/>
    <property type="match status" value="1"/>
</dbReference>
<keyword evidence="9" id="KW-1185">Reference proteome</keyword>
<keyword evidence="2" id="KW-0479">Metal-binding</keyword>
<dbReference type="GO" id="GO:0000981">
    <property type="term" value="F:DNA-binding transcription factor activity, RNA polymerase II-specific"/>
    <property type="evidence" value="ECO:0007669"/>
    <property type="project" value="InterPro"/>
</dbReference>
<keyword evidence="5" id="KW-0539">Nucleus</keyword>
<keyword evidence="3" id="KW-0805">Transcription regulation</keyword>
<feature type="compositionally biased region" description="Polar residues" evidence="6">
    <location>
        <begin position="96"/>
        <end position="115"/>
    </location>
</feature>
<dbReference type="CDD" id="cd12148">
    <property type="entry name" value="fungal_TF_MHR"/>
    <property type="match status" value="1"/>
</dbReference>
<comment type="caution">
    <text evidence="8">The sequence shown here is derived from an EMBL/GenBank/DDBJ whole genome shotgun (WGS) entry which is preliminary data.</text>
</comment>
<dbReference type="PANTHER" id="PTHR47338">
    <property type="entry name" value="ZN(II)2CYS6 TRANSCRIPTION FACTOR (EUROFUNG)-RELATED"/>
    <property type="match status" value="1"/>
</dbReference>
<dbReference type="InterPro" id="IPR050815">
    <property type="entry name" value="TF_fung"/>
</dbReference>
<dbReference type="GO" id="GO:0005634">
    <property type="term" value="C:nucleus"/>
    <property type="evidence" value="ECO:0007669"/>
    <property type="project" value="UniProtKB-SubCell"/>
</dbReference>
<dbReference type="InterPro" id="IPR007219">
    <property type="entry name" value="XnlR_reg_dom"/>
</dbReference>
<evidence type="ECO:0000256" key="6">
    <source>
        <dbReference type="SAM" id="MobiDB-lite"/>
    </source>
</evidence>
<dbReference type="InterPro" id="IPR001138">
    <property type="entry name" value="Zn2Cys6_DnaBD"/>
</dbReference>
<dbReference type="KEGG" id="amus:LMH87_011294"/>
<dbReference type="GeneID" id="80898453"/>
<reference evidence="8" key="1">
    <citation type="journal article" date="2023" name="Access Microbiol">
        <title>De-novo genome assembly for Akanthomyces muscarius, a biocontrol agent of insect agricultural pests.</title>
        <authorList>
            <person name="Erdos Z."/>
            <person name="Studholme D.J."/>
            <person name="Raymond B."/>
            <person name="Sharma M."/>
        </authorList>
    </citation>
    <scope>NUCLEOTIDE SEQUENCE</scope>
    <source>
        <strain evidence="8">Ve6</strain>
    </source>
</reference>
<dbReference type="PANTHER" id="PTHR47338:SF5">
    <property type="entry name" value="ZN(II)2CYS6 TRANSCRIPTION FACTOR (EUROFUNG)"/>
    <property type="match status" value="1"/>
</dbReference>
<dbReference type="PROSITE" id="PS50048">
    <property type="entry name" value="ZN2_CY6_FUNGAL_2"/>
    <property type="match status" value="1"/>
</dbReference>
<feature type="domain" description="Zn(2)-C6 fungal-type" evidence="7">
    <location>
        <begin position="25"/>
        <end position="55"/>
    </location>
</feature>
<organism evidence="8 9">
    <name type="scientific">Akanthomyces muscarius</name>
    <name type="common">Entomopathogenic fungus</name>
    <name type="synonym">Lecanicillium muscarium</name>
    <dbReference type="NCBI Taxonomy" id="2231603"/>
    <lineage>
        <taxon>Eukaryota</taxon>
        <taxon>Fungi</taxon>
        <taxon>Dikarya</taxon>
        <taxon>Ascomycota</taxon>
        <taxon>Pezizomycotina</taxon>
        <taxon>Sordariomycetes</taxon>
        <taxon>Hypocreomycetidae</taxon>
        <taxon>Hypocreales</taxon>
        <taxon>Cordycipitaceae</taxon>
        <taxon>Akanthomyces</taxon>
    </lineage>
</organism>
<dbReference type="GO" id="GO:0006351">
    <property type="term" value="P:DNA-templated transcription"/>
    <property type="evidence" value="ECO:0007669"/>
    <property type="project" value="InterPro"/>
</dbReference>
<evidence type="ECO:0000256" key="2">
    <source>
        <dbReference type="ARBA" id="ARBA00022723"/>
    </source>
</evidence>
<feature type="compositionally biased region" description="Polar residues" evidence="6">
    <location>
        <begin position="636"/>
        <end position="653"/>
    </location>
</feature>
<dbReference type="RefSeq" id="XP_056052262.1">
    <property type="nucleotide sequence ID" value="XM_056200411.1"/>
</dbReference>
<dbReference type="GO" id="GO:0008270">
    <property type="term" value="F:zinc ion binding"/>
    <property type="evidence" value="ECO:0007669"/>
    <property type="project" value="InterPro"/>
</dbReference>
<name>A0A9W8QBG4_AKAMU</name>
<dbReference type="AlphaFoldDB" id="A0A9W8QBG4"/>
<keyword evidence="4" id="KW-0804">Transcription</keyword>
<dbReference type="GO" id="GO:0003677">
    <property type="term" value="F:DNA binding"/>
    <property type="evidence" value="ECO:0007669"/>
    <property type="project" value="InterPro"/>
</dbReference>
<feature type="region of interest" description="Disordered" evidence="6">
    <location>
        <begin position="630"/>
        <end position="675"/>
    </location>
</feature>
<dbReference type="Gene3D" id="4.10.240.10">
    <property type="entry name" value="Zn(2)-C6 fungal-type DNA-binding domain"/>
    <property type="match status" value="1"/>
</dbReference>
<dbReference type="Pfam" id="PF04082">
    <property type="entry name" value="Fungal_trans"/>
    <property type="match status" value="1"/>
</dbReference>
<dbReference type="CDD" id="cd00067">
    <property type="entry name" value="GAL4"/>
    <property type="match status" value="1"/>
</dbReference>
<feature type="region of interest" description="Disordered" evidence="6">
    <location>
        <begin position="54"/>
        <end position="135"/>
    </location>
</feature>